<evidence type="ECO:0000256" key="4">
    <source>
        <dbReference type="ARBA" id="ARBA00022603"/>
    </source>
</evidence>
<dbReference type="Proteomes" id="UP001265746">
    <property type="component" value="Unassembled WGS sequence"/>
</dbReference>
<evidence type="ECO:0000256" key="1">
    <source>
        <dbReference type="ARBA" id="ARBA00004123"/>
    </source>
</evidence>
<evidence type="ECO:0000313" key="11">
    <source>
        <dbReference type="Proteomes" id="UP001265746"/>
    </source>
</evidence>
<dbReference type="GO" id="GO:0005634">
    <property type="term" value="C:nucleus"/>
    <property type="evidence" value="ECO:0007669"/>
    <property type="project" value="UniProtKB-SubCell"/>
</dbReference>
<dbReference type="Pfam" id="PF00856">
    <property type="entry name" value="SET"/>
    <property type="match status" value="1"/>
</dbReference>
<evidence type="ECO:0000256" key="3">
    <source>
        <dbReference type="ARBA" id="ARBA00022454"/>
    </source>
</evidence>
<evidence type="ECO:0000256" key="2">
    <source>
        <dbReference type="ARBA" id="ARBA00004286"/>
    </source>
</evidence>
<name>A0AAD9W1H2_PHOAM</name>
<evidence type="ECO:0000259" key="9">
    <source>
        <dbReference type="PROSITE" id="PS50280"/>
    </source>
</evidence>
<gene>
    <name evidence="10" type="ORF">N8I77_007047</name>
</gene>
<dbReference type="PANTHER" id="PTHR22884">
    <property type="entry name" value="SET DOMAIN PROTEINS"/>
    <property type="match status" value="1"/>
</dbReference>
<dbReference type="InterPro" id="IPR001214">
    <property type="entry name" value="SET_dom"/>
</dbReference>
<accession>A0AAD9W1H2</accession>
<dbReference type="InterPro" id="IPR050777">
    <property type="entry name" value="SET2_Histone-Lys_MeTrsfase"/>
</dbReference>
<dbReference type="EMBL" id="JAUJFL010000004">
    <property type="protein sequence ID" value="KAK2604089.1"/>
    <property type="molecule type" value="Genomic_DNA"/>
</dbReference>
<keyword evidence="5" id="KW-0808">Transferase</keyword>
<proteinExistence type="predicted"/>
<evidence type="ECO:0000313" key="10">
    <source>
        <dbReference type="EMBL" id="KAK2604089.1"/>
    </source>
</evidence>
<dbReference type="Gene3D" id="2.170.270.10">
    <property type="entry name" value="SET domain"/>
    <property type="match status" value="1"/>
</dbReference>
<dbReference type="GO" id="GO:0032259">
    <property type="term" value="P:methylation"/>
    <property type="evidence" value="ECO:0007669"/>
    <property type="project" value="UniProtKB-KW"/>
</dbReference>
<organism evidence="10 11">
    <name type="scientific">Phomopsis amygdali</name>
    <name type="common">Fusicoccum amygdali</name>
    <dbReference type="NCBI Taxonomy" id="1214568"/>
    <lineage>
        <taxon>Eukaryota</taxon>
        <taxon>Fungi</taxon>
        <taxon>Dikarya</taxon>
        <taxon>Ascomycota</taxon>
        <taxon>Pezizomycotina</taxon>
        <taxon>Sordariomycetes</taxon>
        <taxon>Sordariomycetidae</taxon>
        <taxon>Diaporthales</taxon>
        <taxon>Diaporthaceae</taxon>
        <taxon>Diaporthe</taxon>
    </lineage>
</organism>
<feature type="domain" description="SET" evidence="9">
    <location>
        <begin position="1"/>
        <end position="108"/>
    </location>
</feature>
<keyword evidence="11" id="KW-1185">Reference proteome</keyword>
<reference evidence="10" key="1">
    <citation type="submission" date="2023-06" db="EMBL/GenBank/DDBJ databases">
        <authorList>
            <person name="Noh H."/>
        </authorList>
    </citation>
    <scope>NUCLEOTIDE SEQUENCE</scope>
    <source>
        <strain evidence="10">DUCC20226</strain>
    </source>
</reference>
<evidence type="ECO:0000256" key="5">
    <source>
        <dbReference type="ARBA" id="ARBA00022679"/>
    </source>
</evidence>
<comment type="subcellular location">
    <subcellularLocation>
        <location evidence="2">Chromosome</location>
    </subcellularLocation>
    <subcellularLocation>
        <location evidence="1">Nucleus</location>
    </subcellularLocation>
</comment>
<dbReference type="GO" id="GO:0008168">
    <property type="term" value="F:methyltransferase activity"/>
    <property type="evidence" value="ECO:0007669"/>
    <property type="project" value="UniProtKB-KW"/>
</dbReference>
<feature type="region of interest" description="Disordered" evidence="8">
    <location>
        <begin position="130"/>
        <end position="152"/>
    </location>
</feature>
<comment type="caution">
    <text evidence="10">The sequence shown here is derived from an EMBL/GenBank/DDBJ whole genome shotgun (WGS) entry which is preliminary data.</text>
</comment>
<dbReference type="SMART" id="SM00317">
    <property type="entry name" value="SET"/>
    <property type="match status" value="1"/>
</dbReference>
<keyword evidence="7" id="KW-0539">Nucleus</keyword>
<evidence type="ECO:0000256" key="8">
    <source>
        <dbReference type="SAM" id="MobiDB-lite"/>
    </source>
</evidence>
<sequence>MVEIRGAGLMGKGIFAKIDIEQDTLLGEYLGELLPLNAPQDNMDAYQFTLDNICIITARDYGNWTRYINHSCTPNVRGDDGMYGNRRAITFHALRDISADEQLTFDYGDAYFGNMGINCQCDAFPGPHLRGGAPVPPAPAAQAAAGTSQTAT</sequence>
<keyword evidence="6" id="KW-0949">S-adenosyl-L-methionine</keyword>
<keyword evidence="4" id="KW-0489">Methyltransferase</keyword>
<dbReference type="GO" id="GO:0005694">
    <property type="term" value="C:chromosome"/>
    <property type="evidence" value="ECO:0007669"/>
    <property type="project" value="UniProtKB-SubCell"/>
</dbReference>
<dbReference type="AlphaFoldDB" id="A0AAD9W1H2"/>
<dbReference type="SUPFAM" id="SSF82199">
    <property type="entry name" value="SET domain"/>
    <property type="match status" value="1"/>
</dbReference>
<evidence type="ECO:0000256" key="6">
    <source>
        <dbReference type="ARBA" id="ARBA00022691"/>
    </source>
</evidence>
<evidence type="ECO:0000256" key="7">
    <source>
        <dbReference type="ARBA" id="ARBA00023242"/>
    </source>
</evidence>
<protein>
    <recommendedName>
        <fullName evidence="9">SET domain-containing protein</fullName>
    </recommendedName>
</protein>
<dbReference type="PROSITE" id="PS50280">
    <property type="entry name" value="SET"/>
    <property type="match status" value="1"/>
</dbReference>
<keyword evidence="3" id="KW-0158">Chromosome</keyword>
<dbReference type="InterPro" id="IPR046341">
    <property type="entry name" value="SET_dom_sf"/>
</dbReference>